<feature type="domain" description="Helix-turn-helix" evidence="1">
    <location>
        <begin position="19"/>
        <end position="59"/>
    </location>
</feature>
<organism evidence="2 3">
    <name type="scientific">Roseinatronobacter bogoriensis subsp. barguzinensis</name>
    <dbReference type="NCBI Taxonomy" id="441209"/>
    <lineage>
        <taxon>Bacteria</taxon>
        <taxon>Pseudomonadati</taxon>
        <taxon>Pseudomonadota</taxon>
        <taxon>Alphaproteobacteria</taxon>
        <taxon>Rhodobacterales</taxon>
        <taxon>Paracoccaceae</taxon>
        <taxon>Roseinatronobacter</taxon>
    </lineage>
</organism>
<dbReference type="KEGG" id="rbg:BG454_14895"/>
<dbReference type="AlphaFoldDB" id="A0A2K8KGQ1"/>
<dbReference type="InterPro" id="IPR041657">
    <property type="entry name" value="HTH_17"/>
</dbReference>
<dbReference type="GO" id="GO:0003677">
    <property type="term" value="F:DNA binding"/>
    <property type="evidence" value="ECO:0007669"/>
    <property type="project" value="UniProtKB-KW"/>
</dbReference>
<evidence type="ECO:0000313" key="2">
    <source>
        <dbReference type="EMBL" id="ATX66945.1"/>
    </source>
</evidence>
<dbReference type="RefSeq" id="WP_071481405.1">
    <property type="nucleotide sequence ID" value="NZ_CP024899.1"/>
</dbReference>
<sequence>MERQDMDFQNDLLTELQYAELTGRNVRSVQRERSQRIGPAFIRIGRKIYYRKAAIEEWLIAQEQSQPRTRRAV</sequence>
<reference evidence="2 3" key="1">
    <citation type="submission" date="2017-11" db="EMBL/GenBank/DDBJ databases">
        <title>Revised Sequence and Annotation of the Rhodobaca barguzinensis strain alga05 Genome.</title>
        <authorList>
            <person name="Kopejtka K."/>
            <person name="Tomasch J.M."/>
            <person name="Bunk B."/>
            <person name="Koblizek M."/>
        </authorList>
    </citation>
    <scope>NUCLEOTIDE SEQUENCE [LARGE SCALE GENOMIC DNA]</scope>
    <source>
        <strain evidence="3">alga05</strain>
    </source>
</reference>
<name>A0A2K8KGQ1_9RHOB</name>
<gene>
    <name evidence="2" type="ORF">BG454_14895</name>
</gene>
<dbReference type="Pfam" id="PF12728">
    <property type="entry name" value="HTH_17"/>
    <property type="match status" value="1"/>
</dbReference>
<dbReference type="Proteomes" id="UP000228948">
    <property type="component" value="Chromosome"/>
</dbReference>
<proteinExistence type="predicted"/>
<dbReference type="SUPFAM" id="SSF46955">
    <property type="entry name" value="Putative DNA-binding domain"/>
    <property type="match status" value="1"/>
</dbReference>
<protein>
    <submittedName>
        <fullName evidence="2">DNA-binding protein</fullName>
    </submittedName>
</protein>
<dbReference type="InterPro" id="IPR009061">
    <property type="entry name" value="DNA-bd_dom_put_sf"/>
</dbReference>
<evidence type="ECO:0000313" key="3">
    <source>
        <dbReference type="Proteomes" id="UP000228948"/>
    </source>
</evidence>
<dbReference type="EMBL" id="CP024899">
    <property type="protein sequence ID" value="ATX66945.1"/>
    <property type="molecule type" value="Genomic_DNA"/>
</dbReference>
<evidence type="ECO:0000259" key="1">
    <source>
        <dbReference type="Pfam" id="PF12728"/>
    </source>
</evidence>
<keyword evidence="3" id="KW-1185">Reference proteome</keyword>
<keyword evidence="2" id="KW-0238">DNA-binding</keyword>
<accession>A0A2K8KGQ1</accession>
<dbReference type="STRING" id="441209.GCA_001870665_02763"/>